<feature type="compositionally biased region" description="Polar residues" evidence="1">
    <location>
        <begin position="1"/>
        <end position="12"/>
    </location>
</feature>
<sequence>MYLAKSNVTYRSNRNRPTLHLHFSSPWRTSADATEENNSKADSSF</sequence>
<reference evidence="2" key="1">
    <citation type="submission" date="2014-11" db="EMBL/GenBank/DDBJ databases">
        <authorList>
            <person name="Amaro Gonzalez C."/>
        </authorList>
    </citation>
    <scope>NUCLEOTIDE SEQUENCE</scope>
</reference>
<evidence type="ECO:0000313" key="2">
    <source>
        <dbReference type="EMBL" id="JAH54241.1"/>
    </source>
</evidence>
<protein>
    <submittedName>
        <fullName evidence="2">Uncharacterized protein</fullName>
    </submittedName>
</protein>
<dbReference type="AlphaFoldDB" id="A0A0E9TKY7"/>
<evidence type="ECO:0000256" key="1">
    <source>
        <dbReference type="SAM" id="MobiDB-lite"/>
    </source>
</evidence>
<name>A0A0E9TKY7_ANGAN</name>
<organism evidence="2">
    <name type="scientific">Anguilla anguilla</name>
    <name type="common">European freshwater eel</name>
    <name type="synonym">Muraena anguilla</name>
    <dbReference type="NCBI Taxonomy" id="7936"/>
    <lineage>
        <taxon>Eukaryota</taxon>
        <taxon>Metazoa</taxon>
        <taxon>Chordata</taxon>
        <taxon>Craniata</taxon>
        <taxon>Vertebrata</taxon>
        <taxon>Euteleostomi</taxon>
        <taxon>Actinopterygii</taxon>
        <taxon>Neopterygii</taxon>
        <taxon>Teleostei</taxon>
        <taxon>Anguilliformes</taxon>
        <taxon>Anguillidae</taxon>
        <taxon>Anguilla</taxon>
    </lineage>
</organism>
<dbReference type="EMBL" id="GBXM01054336">
    <property type="protein sequence ID" value="JAH54241.1"/>
    <property type="molecule type" value="Transcribed_RNA"/>
</dbReference>
<reference evidence="2" key="2">
    <citation type="journal article" date="2015" name="Fish Shellfish Immunol.">
        <title>Early steps in the European eel (Anguilla anguilla)-Vibrio vulnificus interaction in the gills: Role of the RtxA13 toxin.</title>
        <authorList>
            <person name="Callol A."/>
            <person name="Pajuelo D."/>
            <person name="Ebbesson L."/>
            <person name="Teles M."/>
            <person name="MacKenzie S."/>
            <person name="Amaro C."/>
        </authorList>
    </citation>
    <scope>NUCLEOTIDE SEQUENCE</scope>
</reference>
<proteinExistence type="predicted"/>
<accession>A0A0E9TKY7</accession>
<feature type="region of interest" description="Disordered" evidence="1">
    <location>
        <begin position="1"/>
        <end position="45"/>
    </location>
</feature>